<evidence type="ECO:0000256" key="5">
    <source>
        <dbReference type="ARBA" id="ARBA00023288"/>
    </source>
</evidence>
<comment type="caution">
    <text evidence="8">The sequence shown here is derived from an EMBL/GenBank/DDBJ whole genome shotgun (WGS) entry which is preliminary data.</text>
</comment>
<dbReference type="Pfam" id="PF01547">
    <property type="entry name" value="SBP_bac_1"/>
    <property type="match status" value="1"/>
</dbReference>
<keyword evidence="7" id="KW-1133">Transmembrane helix</keyword>
<dbReference type="KEGG" id="cchv:BTM20_12280"/>
<dbReference type="InterPro" id="IPR006059">
    <property type="entry name" value="SBP"/>
</dbReference>
<keyword evidence="5" id="KW-0449">Lipoprotein</keyword>
<evidence type="ECO:0000313" key="8">
    <source>
        <dbReference type="EMBL" id="MBX7291650.1"/>
    </source>
</evidence>
<accession>A0ABD4RK95</accession>
<dbReference type="EMBL" id="JAIFTX010000031">
    <property type="protein sequence ID" value="MBX7291650.1"/>
    <property type="molecule type" value="Genomic_DNA"/>
</dbReference>
<dbReference type="Proteomes" id="UP000775179">
    <property type="component" value="Unassembled WGS sequence"/>
</dbReference>
<evidence type="ECO:0000256" key="2">
    <source>
        <dbReference type="ARBA" id="ARBA00022729"/>
    </source>
</evidence>
<evidence type="ECO:0000256" key="1">
    <source>
        <dbReference type="ARBA" id="ARBA00022475"/>
    </source>
</evidence>
<evidence type="ECO:0000256" key="4">
    <source>
        <dbReference type="ARBA" id="ARBA00023139"/>
    </source>
</evidence>
<keyword evidence="6" id="KW-0175">Coiled coil</keyword>
<protein>
    <submittedName>
        <fullName evidence="8">ABC transporter substrate-binding protein</fullName>
    </submittedName>
</protein>
<organism evidence="8 9">
    <name type="scientific">Clostridium chauvoei</name>
    <dbReference type="NCBI Taxonomy" id="46867"/>
    <lineage>
        <taxon>Bacteria</taxon>
        <taxon>Bacillati</taxon>
        <taxon>Bacillota</taxon>
        <taxon>Clostridia</taxon>
        <taxon>Eubacteriales</taxon>
        <taxon>Clostridiaceae</taxon>
        <taxon>Clostridium</taxon>
    </lineage>
</organism>
<keyword evidence="1" id="KW-1003">Cell membrane</keyword>
<keyword evidence="3 7" id="KW-0472">Membrane</keyword>
<proteinExistence type="predicted"/>
<feature type="transmembrane region" description="Helical" evidence="7">
    <location>
        <begin position="7"/>
        <end position="24"/>
    </location>
</feature>
<keyword evidence="4" id="KW-0564">Palmitate</keyword>
<dbReference type="PANTHER" id="PTHR43649:SF33">
    <property type="entry name" value="POLYGALACTURONAN_RHAMNOGALACTURONAN-BINDING PROTEIN YTCQ"/>
    <property type="match status" value="1"/>
</dbReference>
<evidence type="ECO:0000256" key="7">
    <source>
        <dbReference type="SAM" id="Phobius"/>
    </source>
</evidence>
<dbReference type="PANTHER" id="PTHR43649">
    <property type="entry name" value="ARABINOSE-BINDING PROTEIN-RELATED"/>
    <property type="match status" value="1"/>
</dbReference>
<gene>
    <name evidence="8" type="ORF">K4H94_11625</name>
</gene>
<dbReference type="Gene3D" id="3.40.190.10">
    <property type="entry name" value="Periplasmic binding protein-like II"/>
    <property type="match status" value="1"/>
</dbReference>
<dbReference type="AlphaFoldDB" id="A0ABD4RK95"/>
<keyword evidence="7" id="KW-0812">Transmembrane</keyword>
<keyword evidence="2" id="KW-0732">Signal</keyword>
<sequence>MDKNKKYLLALAFIIPLLLIIYIFQINSHESVKGNITVWADENTYDYLSKIAKEFEESNKRANIKVVNISKEEYLDKIKDTEEEKLPNIVHLDFIGINDFKDKIKIVNETNEIIETYNKNFNKNRLKQVECDGQYMGVPLTSKPMALFIREDILNKYGYKVEDINTWNDMFKIGVEIFNKTNGEIRLFSKKDIDNLKLLISAEIMQESNNEKELKANIEKNIKSIFSSELISYYGDSNYVARISSLEIIKELNEELIPGKWICKLPPSINLGANKFYDLGGENLVILNCNNDNIKLIRSFISYAATDIELLQTQLIEGNMFPSSLYTYKDKSLESKVKNTNIQGSSPFVIFCNISERAPILKDYKLIQDINSKIIEEN</sequence>
<dbReference type="SUPFAM" id="SSF53850">
    <property type="entry name" value="Periplasmic binding protein-like II"/>
    <property type="match status" value="1"/>
</dbReference>
<dbReference type="InterPro" id="IPR050490">
    <property type="entry name" value="Bact_solute-bd_prot1"/>
</dbReference>
<evidence type="ECO:0000313" key="9">
    <source>
        <dbReference type="Proteomes" id="UP000775179"/>
    </source>
</evidence>
<dbReference type="RefSeq" id="WP_021876632.1">
    <property type="nucleotide sequence ID" value="NZ_CP018624.1"/>
</dbReference>
<dbReference type="GeneID" id="66302654"/>
<name>A0ABD4RK95_9CLOT</name>
<evidence type="ECO:0000256" key="3">
    <source>
        <dbReference type="ARBA" id="ARBA00023136"/>
    </source>
</evidence>
<feature type="coiled-coil region" evidence="6">
    <location>
        <begin position="52"/>
        <end position="84"/>
    </location>
</feature>
<evidence type="ECO:0000256" key="6">
    <source>
        <dbReference type="SAM" id="Coils"/>
    </source>
</evidence>
<reference evidence="8 9" key="1">
    <citation type="submission" date="2021-08" db="EMBL/GenBank/DDBJ databases">
        <title>Genome sequence analysis of Clostridium chauvoei strains of European origin and evaluation of typing options for outbreak investigations.</title>
        <authorList>
            <person name="Abdel-Glil M."/>
            <person name="Thomas P."/>
            <person name="Seyboldt C."/>
        </authorList>
    </citation>
    <scope>NUCLEOTIDE SEQUENCE [LARGE SCALE GENOMIC DNA]</scope>
    <source>
        <strain evidence="8 9">S0260-09</strain>
    </source>
</reference>